<evidence type="ECO:0000256" key="1">
    <source>
        <dbReference type="SAM" id="SignalP"/>
    </source>
</evidence>
<dbReference type="Gene3D" id="2.60.40.420">
    <property type="entry name" value="Cupredoxins - blue copper proteins"/>
    <property type="match status" value="1"/>
</dbReference>
<proteinExistence type="predicted"/>
<dbReference type="SUPFAM" id="SSF49503">
    <property type="entry name" value="Cupredoxins"/>
    <property type="match status" value="1"/>
</dbReference>
<sequence>MLSKLVLASLALTTTLAADVDIAWEMDMAQTATAERGDTLRFSWSRTRPVGWVATQAEFDDCTLTDAYGMTQGGSPQLIPVPADTPDGTVLYFVNTQGDHCSSKGIKVAVTVNGGTGGDSGYLADAYGYKASCAPGYSYYQWGRKSDSLGGWLDSSETCDSPNSGSCCVADGGVVSTGAALPSEDEDEDLDDGGGAASSLQPGAFVSALALTGAALMHSFA</sequence>
<dbReference type="Proteomes" id="UP001165122">
    <property type="component" value="Unassembled WGS sequence"/>
</dbReference>
<accession>A0A9W7KZ87</accession>
<name>A0A9W7KZ87_9STRA</name>
<dbReference type="AlphaFoldDB" id="A0A9W7KZ87"/>
<keyword evidence="1" id="KW-0732">Signal</keyword>
<organism evidence="2 3">
    <name type="scientific">Triparma laevis f. longispina</name>
    <dbReference type="NCBI Taxonomy" id="1714387"/>
    <lineage>
        <taxon>Eukaryota</taxon>
        <taxon>Sar</taxon>
        <taxon>Stramenopiles</taxon>
        <taxon>Ochrophyta</taxon>
        <taxon>Bolidophyceae</taxon>
        <taxon>Parmales</taxon>
        <taxon>Triparmaceae</taxon>
        <taxon>Triparma</taxon>
    </lineage>
</organism>
<dbReference type="EMBL" id="BRXW01000254">
    <property type="protein sequence ID" value="GMI16536.1"/>
    <property type="molecule type" value="Genomic_DNA"/>
</dbReference>
<keyword evidence="3" id="KW-1185">Reference proteome</keyword>
<feature type="signal peptide" evidence="1">
    <location>
        <begin position="1"/>
        <end position="17"/>
    </location>
</feature>
<reference evidence="3" key="1">
    <citation type="journal article" date="2023" name="Commun. Biol.">
        <title>Genome analysis of Parmales, the sister group of diatoms, reveals the evolutionary specialization of diatoms from phago-mixotrophs to photoautotrophs.</title>
        <authorList>
            <person name="Ban H."/>
            <person name="Sato S."/>
            <person name="Yoshikawa S."/>
            <person name="Yamada K."/>
            <person name="Nakamura Y."/>
            <person name="Ichinomiya M."/>
            <person name="Sato N."/>
            <person name="Blanc-Mathieu R."/>
            <person name="Endo H."/>
            <person name="Kuwata A."/>
            <person name="Ogata H."/>
        </authorList>
    </citation>
    <scope>NUCLEOTIDE SEQUENCE [LARGE SCALE GENOMIC DNA]</scope>
    <source>
        <strain evidence="3">NIES 3700</strain>
    </source>
</reference>
<dbReference type="InterPro" id="IPR008972">
    <property type="entry name" value="Cupredoxin"/>
</dbReference>
<gene>
    <name evidence="2" type="ORF">TrLO_g10793</name>
</gene>
<comment type="caution">
    <text evidence="2">The sequence shown here is derived from an EMBL/GenBank/DDBJ whole genome shotgun (WGS) entry which is preliminary data.</text>
</comment>
<evidence type="ECO:0000313" key="3">
    <source>
        <dbReference type="Proteomes" id="UP001165122"/>
    </source>
</evidence>
<protein>
    <recommendedName>
        <fullName evidence="4">Phytocyanin domain-containing protein</fullName>
    </recommendedName>
</protein>
<evidence type="ECO:0008006" key="4">
    <source>
        <dbReference type="Google" id="ProtNLM"/>
    </source>
</evidence>
<evidence type="ECO:0000313" key="2">
    <source>
        <dbReference type="EMBL" id="GMI16536.1"/>
    </source>
</evidence>
<feature type="chain" id="PRO_5040904338" description="Phytocyanin domain-containing protein" evidence="1">
    <location>
        <begin position="18"/>
        <end position="221"/>
    </location>
</feature>